<dbReference type="Gene3D" id="2.130.10.10">
    <property type="entry name" value="YVTN repeat-like/Quinoprotein amine dehydrogenase"/>
    <property type="match status" value="2"/>
</dbReference>
<organism evidence="3 4">
    <name type="scientific">Sinomonas halotolerans</name>
    <dbReference type="NCBI Taxonomy" id="1644133"/>
    <lineage>
        <taxon>Bacteria</taxon>
        <taxon>Bacillati</taxon>
        <taxon>Actinomycetota</taxon>
        <taxon>Actinomycetes</taxon>
        <taxon>Micrococcales</taxon>
        <taxon>Micrococcaceae</taxon>
        <taxon>Sinomonas</taxon>
    </lineage>
</organism>
<dbReference type="CDD" id="cd15482">
    <property type="entry name" value="Sialidase_non-viral"/>
    <property type="match status" value="1"/>
</dbReference>
<dbReference type="Proteomes" id="UP001422074">
    <property type="component" value="Unassembled WGS sequence"/>
</dbReference>
<gene>
    <name evidence="3" type="ORF">ABCQ75_08130</name>
</gene>
<sequence length="303" mass="29643">MSRRRAAGAALALAAALAVTGCSAGGNGAGGNSADGASTGGHSAGTGGPAAPGNAASAIPGGHVHGLAASADGERLLVATHEGVFDASSGAPELISDPDDFMGFVGDPDGTLWASGHPGHGSDRPNPVGLVRSEDGGRTWTTASSEGVSDFHSLAVTEAGLVGFDGRLLRTPTGESWTEVDADVRPAMLGGHPSTKTVLATTEKGLFTSPDGGARWFAVPSAPLLQFAALADAERAVGVTPDGVVYSSADAGVSWTRVGELGSRATALTAAAEPGGPVRVWAATLDGLVESADGGATFAPLGG</sequence>
<feature type="region of interest" description="Disordered" evidence="1">
    <location>
        <begin position="31"/>
        <end position="58"/>
    </location>
</feature>
<dbReference type="PROSITE" id="PS51257">
    <property type="entry name" value="PROKAR_LIPOPROTEIN"/>
    <property type="match status" value="1"/>
</dbReference>
<keyword evidence="2" id="KW-0732">Signal</keyword>
<proteinExistence type="predicted"/>
<dbReference type="InterPro" id="IPR054817">
    <property type="entry name" value="Glycosyl_F510_1955-like"/>
</dbReference>
<dbReference type="SUPFAM" id="SSF110296">
    <property type="entry name" value="Oligoxyloglucan reducing end-specific cellobiohydrolase"/>
    <property type="match status" value="1"/>
</dbReference>
<reference evidence="3 4" key="1">
    <citation type="submission" date="2024-05" db="EMBL/GenBank/DDBJ databases">
        <title>Sinomonas sp. nov., isolated from a waste landfill.</title>
        <authorList>
            <person name="Zhao Y."/>
        </authorList>
    </citation>
    <scope>NUCLEOTIDE SEQUENCE [LARGE SCALE GENOMIC DNA]</scope>
    <source>
        <strain evidence="3 4">CCTCC AB2014300</strain>
    </source>
</reference>
<keyword evidence="4" id="KW-1185">Reference proteome</keyword>
<evidence type="ECO:0000313" key="4">
    <source>
        <dbReference type="Proteomes" id="UP001422074"/>
    </source>
</evidence>
<dbReference type="NCBIfam" id="NF045728">
    <property type="entry name" value="glycosyl_F510_1955"/>
    <property type="match status" value="1"/>
</dbReference>
<dbReference type="InterPro" id="IPR015943">
    <property type="entry name" value="WD40/YVTN_repeat-like_dom_sf"/>
</dbReference>
<feature type="compositionally biased region" description="Gly residues" evidence="1">
    <location>
        <begin position="31"/>
        <end position="50"/>
    </location>
</feature>
<comment type="caution">
    <text evidence="3">The sequence shown here is derived from an EMBL/GenBank/DDBJ whole genome shotgun (WGS) entry which is preliminary data.</text>
</comment>
<accession>A0ABU9X318</accession>
<protein>
    <submittedName>
        <fullName evidence="3">F510_1955 family glycosylhydrolase</fullName>
    </submittedName>
</protein>
<feature type="chain" id="PRO_5046277169" evidence="2">
    <location>
        <begin position="25"/>
        <end position="303"/>
    </location>
</feature>
<evidence type="ECO:0000256" key="2">
    <source>
        <dbReference type="SAM" id="SignalP"/>
    </source>
</evidence>
<evidence type="ECO:0000256" key="1">
    <source>
        <dbReference type="SAM" id="MobiDB-lite"/>
    </source>
</evidence>
<name>A0ABU9X318_9MICC</name>
<dbReference type="RefSeq" id="WP_345884573.1">
    <property type="nucleotide sequence ID" value="NZ_JBDFRB010000005.1"/>
</dbReference>
<feature type="signal peptide" evidence="2">
    <location>
        <begin position="1"/>
        <end position="24"/>
    </location>
</feature>
<dbReference type="EMBL" id="JBDFRB010000005">
    <property type="protein sequence ID" value="MEN2744508.1"/>
    <property type="molecule type" value="Genomic_DNA"/>
</dbReference>
<feature type="region of interest" description="Disordered" evidence="1">
    <location>
        <begin position="88"/>
        <end position="144"/>
    </location>
</feature>
<evidence type="ECO:0000313" key="3">
    <source>
        <dbReference type="EMBL" id="MEN2744508.1"/>
    </source>
</evidence>